<sequence length="77" mass="9362">MRQSSRSELMRKIQETCFACVDMNLYLDNNPDDKNAINTYNTLVNQFAQARFAYEYEYLMCLRVHHIFFFIYMLLDE</sequence>
<reference evidence="2 3" key="1">
    <citation type="submission" date="2021-03" db="EMBL/GenBank/DDBJ databases">
        <title>Genomic Encyclopedia of Type Strains, Phase IV (KMG-IV): sequencing the most valuable type-strain genomes for metagenomic binning, comparative biology and taxonomic classification.</title>
        <authorList>
            <person name="Goeker M."/>
        </authorList>
    </citation>
    <scope>NUCLEOTIDE SEQUENCE [LARGE SCALE GENOMIC DNA]</scope>
    <source>
        <strain evidence="2 3">DSM 1289</strain>
    </source>
</reference>
<dbReference type="InterPro" id="IPR024207">
    <property type="entry name" value="CotJB_dom"/>
</dbReference>
<dbReference type="Pfam" id="PF12652">
    <property type="entry name" value="CotJB"/>
    <property type="match status" value="1"/>
</dbReference>
<protein>
    <recommendedName>
        <fullName evidence="1">Protein CotJB domain-containing protein</fullName>
    </recommendedName>
</protein>
<organism evidence="2 3">
    <name type="scientific">Metaclostridioides mangenotii</name>
    <dbReference type="NCBI Taxonomy" id="1540"/>
    <lineage>
        <taxon>Bacteria</taxon>
        <taxon>Bacillati</taxon>
        <taxon>Bacillota</taxon>
        <taxon>Clostridia</taxon>
        <taxon>Peptostreptococcales</taxon>
        <taxon>Peptostreptococcaceae</taxon>
        <taxon>Metaclostridioides</taxon>
    </lineage>
</organism>
<keyword evidence="3" id="KW-1185">Reference proteome</keyword>
<dbReference type="RefSeq" id="WP_209455396.1">
    <property type="nucleotide sequence ID" value="NZ_BAAACS010000017.1"/>
</dbReference>
<dbReference type="EMBL" id="JAGGJX010000001">
    <property type="protein sequence ID" value="MBP1853740.1"/>
    <property type="molecule type" value="Genomic_DNA"/>
</dbReference>
<comment type="caution">
    <text evidence="2">The sequence shown here is derived from an EMBL/GenBank/DDBJ whole genome shotgun (WGS) entry which is preliminary data.</text>
</comment>
<gene>
    <name evidence="2" type="ORF">J2Z43_000130</name>
</gene>
<feature type="domain" description="Protein CotJB" evidence="1">
    <location>
        <begin position="8"/>
        <end position="59"/>
    </location>
</feature>
<name>A0ABS4E728_9FIRM</name>
<accession>A0ABS4E728</accession>
<dbReference type="Proteomes" id="UP000767291">
    <property type="component" value="Unassembled WGS sequence"/>
</dbReference>
<evidence type="ECO:0000259" key="1">
    <source>
        <dbReference type="Pfam" id="PF12652"/>
    </source>
</evidence>
<evidence type="ECO:0000313" key="3">
    <source>
        <dbReference type="Proteomes" id="UP000767291"/>
    </source>
</evidence>
<proteinExistence type="predicted"/>
<evidence type="ECO:0000313" key="2">
    <source>
        <dbReference type="EMBL" id="MBP1853740.1"/>
    </source>
</evidence>